<dbReference type="Proteomes" id="UP001604336">
    <property type="component" value="Unassembled WGS sequence"/>
</dbReference>
<keyword evidence="3" id="KW-1185">Reference proteome</keyword>
<organism evidence="2 3">
    <name type="scientific">Abeliophyllum distichum</name>
    <dbReference type="NCBI Taxonomy" id="126358"/>
    <lineage>
        <taxon>Eukaryota</taxon>
        <taxon>Viridiplantae</taxon>
        <taxon>Streptophyta</taxon>
        <taxon>Embryophyta</taxon>
        <taxon>Tracheophyta</taxon>
        <taxon>Spermatophyta</taxon>
        <taxon>Magnoliopsida</taxon>
        <taxon>eudicotyledons</taxon>
        <taxon>Gunneridae</taxon>
        <taxon>Pentapetalae</taxon>
        <taxon>asterids</taxon>
        <taxon>lamiids</taxon>
        <taxon>Lamiales</taxon>
        <taxon>Oleaceae</taxon>
        <taxon>Forsythieae</taxon>
        <taxon>Abeliophyllum</taxon>
    </lineage>
</organism>
<comment type="caution">
    <text evidence="2">The sequence shown here is derived from an EMBL/GenBank/DDBJ whole genome shotgun (WGS) entry which is preliminary data.</text>
</comment>
<proteinExistence type="predicted"/>
<dbReference type="EMBL" id="JBFOLK010000008">
    <property type="protein sequence ID" value="KAL2492613.1"/>
    <property type="molecule type" value="Genomic_DNA"/>
</dbReference>
<evidence type="ECO:0000256" key="1">
    <source>
        <dbReference type="SAM" id="MobiDB-lite"/>
    </source>
</evidence>
<accession>A0ABD1RWD8</accession>
<evidence type="ECO:0000313" key="3">
    <source>
        <dbReference type="Proteomes" id="UP001604336"/>
    </source>
</evidence>
<sequence>MSYGGDSVGEPPQQPPHRLDSVCKSAPPPKRRDIFRGINLEKVWQANGKMPLSIALMQMIGNNAKYFTRLVENQVRFTMSPCYPSWTKVLEEQRAPLRNIIEEQSSKIRPIGGKATYLSVQGLKSFYAMRYDEDKLVESRKTQQTQVVSSGVLLDERAIAKEVHEER</sequence>
<dbReference type="AlphaFoldDB" id="A0ABD1RWD8"/>
<name>A0ABD1RWD8_9LAMI</name>
<protein>
    <submittedName>
        <fullName evidence="2">Uncharacterized protein</fullName>
    </submittedName>
</protein>
<feature type="region of interest" description="Disordered" evidence="1">
    <location>
        <begin position="1"/>
        <end position="30"/>
    </location>
</feature>
<reference evidence="3" key="1">
    <citation type="submission" date="2024-07" db="EMBL/GenBank/DDBJ databases">
        <title>Two chromosome-level genome assemblies of Korean endemic species Abeliophyllum distichum and Forsythia ovata (Oleaceae).</title>
        <authorList>
            <person name="Jang H."/>
        </authorList>
    </citation>
    <scope>NUCLEOTIDE SEQUENCE [LARGE SCALE GENOMIC DNA]</scope>
</reference>
<gene>
    <name evidence="2" type="ORF">Adt_28241</name>
</gene>
<evidence type="ECO:0000313" key="2">
    <source>
        <dbReference type="EMBL" id="KAL2492613.1"/>
    </source>
</evidence>